<keyword evidence="2" id="KW-0808">Transferase</keyword>
<gene>
    <name evidence="7" type="ORF">H744_2c2771</name>
</gene>
<comment type="similarity">
    <text evidence="5">Belongs to the TDD superfamily. DTWD2 family.</text>
</comment>
<keyword evidence="4" id="KW-0819">tRNA processing</keyword>
<dbReference type="HOGENOM" id="CLU_066458_2_1_6"/>
<organism evidence="7 8">
    <name type="scientific">Photobacterium gaetbulicola Gung47</name>
    <dbReference type="NCBI Taxonomy" id="658445"/>
    <lineage>
        <taxon>Bacteria</taxon>
        <taxon>Pseudomonadati</taxon>
        <taxon>Pseudomonadota</taxon>
        <taxon>Gammaproteobacteria</taxon>
        <taxon>Vibrionales</taxon>
        <taxon>Vibrionaceae</taxon>
        <taxon>Photobacterium</taxon>
    </lineage>
</organism>
<evidence type="ECO:0000256" key="2">
    <source>
        <dbReference type="ARBA" id="ARBA00022679"/>
    </source>
</evidence>
<dbReference type="SMART" id="SM01144">
    <property type="entry name" value="DTW"/>
    <property type="match status" value="1"/>
</dbReference>
<evidence type="ECO:0000256" key="5">
    <source>
        <dbReference type="ARBA" id="ARBA00034489"/>
    </source>
</evidence>
<evidence type="ECO:0000313" key="7">
    <source>
        <dbReference type="EMBL" id="AJR09425.1"/>
    </source>
</evidence>
<sequence length="273" mass="30625">MIAKPRLFIIMCGQLVWVRLPLISRQTSPCSMAARCQASSGWAAGSWARAMIPMRMNTKMRIDKATSMSRYCERCGKATKACICQWIQQLDAKTELWILQHPSEVKRAIGTARILTLSLPNARLWVGEDFSEHCEINQLLAEPDRQAWVVYPGEGALPISSLVDIGNEQAVDTKRTLILLDGTWKKAYKMWQLSANLQQLPTVALDNVEQGNYRIRKSPKSAGVSTVEAGYLALTALEGEGDNFAPLIEAFNQMIEFQIQQMPEGVFERNYGE</sequence>
<evidence type="ECO:0000313" key="8">
    <source>
        <dbReference type="Proteomes" id="UP000032303"/>
    </source>
</evidence>
<dbReference type="PANTHER" id="PTHR21392">
    <property type="entry name" value="TRNA-URIDINE AMINOCARBOXYPROPYLTRANSFERASE 2"/>
    <property type="match status" value="1"/>
</dbReference>
<evidence type="ECO:0000259" key="6">
    <source>
        <dbReference type="SMART" id="SM01144"/>
    </source>
</evidence>
<dbReference type="GO" id="GO:0016432">
    <property type="term" value="F:tRNA-uridine aminocarboxypropyltransferase activity"/>
    <property type="evidence" value="ECO:0007669"/>
    <property type="project" value="UniProtKB-EC"/>
</dbReference>
<keyword evidence="3" id="KW-0949">S-adenosyl-L-methionine</keyword>
<evidence type="ECO:0000256" key="1">
    <source>
        <dbReference type="ARBA" id="ARBA00012386"/>
    </source>
</evidence>
<dbReference type="PATRIC" id="fig|658445.3.peg.4810"/>
<dbReference type="EMBL" id="CP005974">
    <property type="protein sequence ID" value="AJR09425.1"/>
    <property type="molecule type" value="Genomic_DNA"/>
</dbReference>
<evidence type="ECO:0000256" key="3">
    <source>
        <dbReference type="ARBA" id="ARBA00022691"/>
    </source>
</evidence>
<keyword evidence="8" id="KW-1185">Reference proteome</keyword>
<dbReference type="PANTHER" id="PTHR21392:SF0">
    <property type="entry name" value="TRNA-URIDINE AMINOCARBOXYPROPYLTRANSFERASE 2"/>
    <property type="match status" value="1"/>
</dbReference>
<dbReference type="InterPro" id="IPR005636">
    <property type="entry name" value="DTW"/>
</dbReference>
<protein>
    <recommendedName>
        <fullName evidence="1">tRNA-uridine aminocarboxypropyltransferase</fullName>
        <ecNumber evidence="1">2.5.1.25</ecNumber>
    </recommendedName>
</protein>
<proteinExistence type="inferred from homology"/>
<dbReference type="Proteomes" id="UP000032303">
    <property type="component" value="Chromosome 2"/>
</dbReference>
<dbReference type="InterPro" id="IPR039262">
    <property type="entry name" value="DTWD2/TAPT"/>
</dbReference>
<feature type="domain" description="DTW" evidence="6">
    <location>
        <begin position="68"/>
        <end position="263"/>
    </location>
</feature>
<dbReference type="EC" id="2.5.1.25" evidence="1"/>
<dbReference type="KEGG" id="pgb:H744_2c2771"/>
<name>A0A0C5X257_9GAMM</name>
<reference evidence="7 8" key="1">
    <citation type="submission" date="2013-05" db="EMBL/GenBank/DDBJ databases">
        <title>Complete genome sequence of the lipase-producing bacterium Photobacterium gaetbulicola Gung47.</title>
        <authorList>
            <person name="Kim Y.-O."/>
        </authorList>
    </citation>
    <scope>NUCLEOTIDE SEQUENCE [LARGE SCALE GENOMIC DNA]</scope>
    <source>
        <strain evidence="7 8">Gung47</strain>
    </source>
</reference>
<dbReference type="GO" id="GO:0008033">
    <property type="term" value="P:tRNA processing"/>
    <property type="evidence" value="ECO:0007669"/>
    <property type="project" value="UniProtKB-KW"/>
</dbReference>
<dbReference type="AlphaFoldDB" id="A0A0C5X257"/>
<accession>A0A0C5X257</accession>
<dbReference type="Pfam" id="PF03942">
    <property type="entry name" value="DTW"/>
    <property type="match status" value="1"/>
</dbReference>
<evidence type="ECO:0000256" key="4">
    <source>
        <dbReference type="ARBA" id="ARBA00022694"/>
    </source>
</evidence>